<evidence type="ECO:0000313" key="10">
    <source>
        <dbReference type="Proteomes" id="UP000261811"/>
    </source>
</evidence>
<dbReference type="UniPathway" id="UPA00219"/>
<gene>
    <name evidence="9" type="ORF">DZF91_23175</name>
</gene>
<name>A0A372JH09_9ACTN</name>
<dbReference type="GO" id="GO:0071555">
    <property type="term" value="P:cell wall organization"/>
    <property type="evidence" value="ECO:0007669"/>
    <property type="project" value="UniProtKB-UniRule"/>
</dbReference>
<dbReference type="Pfam" id="PF03734">
    <property type="entry name" value="YkuD"/>
    <property type="match status" value="1"/>
</dbReference>
<dbReference type="GO" id="GO:0016740">
    <property type="term" value="F:transferase activity"/>
    <property type="evidence" value="ECO:0007669"/>
    <property type="project" value="UniProtKB-KW"/>
</dbReference>
<feature type="active site" description="Nucleophile" evidence="6">
    <location>
        <position position="208"/>
    </location>
</feature>
<feature type="compositionally biased region" description="Low complexity" evidence="7">
    <location>
        <begin position="1"/>
        <end position="19"/>
    </location>
</feature>
<keyword evidence="5 6" id="KW-0961">Cell wall biogenesis/degradation</keyword>
<dbReference type="OrthoDB" id="5243103at2"/>
<dbReference type="Proteomes" id="UP000261811">
    <property type="component" value="Unassembled WGS sequence"/>
</dbReference>
<proteinExistence type="predicted"/>
<keyword evidence="3 6" id="KW-0133">Cell shape</keyword>
<evidence type="ECO:0000256" key="3">
    <source>
        <dbReference type="ARBA" id="ARBA00022960"/>
    </source>
</evidence>
<reference evidence="9 10" key="1">
    <citation type="submission" date="2018-08" db="EMBL/GenBank/DDBJ databases">
        <title>Actinomadura jelena sp. nov., a novel Actinomycete isolated from soil in Chad.</title>
        <authorList>
            <person name="Shi L."/>
        </authorList>
    </citation>
    <scope>NUCLEOTIDE SEQUENCE [LARGE SCALE GENOMIC DNA]</scope>
    <source>
        <strain evidence="9 10">NEAU-G17</strain>
    </source>
</reference>
<keyword evidence="2" id="KW-0808">Transferase</keyword>
<dbReference type="InterPro" id="IPR005490">
    <property type="entry name" value="LD_TPept_cat_dom"/>
</dbReference>
<evidence type="ECO:0000256" key="2">
    <source>
        <dbReference type="ARBA" id="ARBA00022679"/>
    </source>
</evidence>
<keyword evidence="4 6" id="KW-0573">Peptidoglycan synthesis</keyword>
<evidence type="ECO:0000256" key="7">
    <source>
        <dbReference type="SAM" id="MobiDB-lite"/>
    </source>
</evidence>
<dbReference type="GO" id="GO:0018104">
    <property type="term" value="P:peptidoglycan-protein cross-linking"/>
    <property type="evidence" value="ECO:0007669"/>
    <property type="project" value="TreeGrafter"/>
</dbReference>
<dbReference type="GO" id="GO:0071972">
    <property type="term" value="F:peptidoglycan L,D-transpeptidase activity"/>
    <property type="evidence" value="ECO:0007669"/>
    <property type="project" value="TreeGrafter"/>
</dbReference>
<dbReference type="InterPro" id="IPR050979">
    <property type="entry name" value="LD-transpeptidase"/>
</dbReference>
<dbReference type="GO" id="GO:0005576">
    <property type="term" value="C:extracellular region"/>
    <property type="evidence" value="ECO:0007669"/>
    <property type="project" value="TreeGrafter"/>
</dbReference>
<feature type="compositionally biased region" description="Low complexity" evidence="7">
    <location>
        <begin position="27"/>
        <end position="40"/>
    </location>
</feature>
<evidence type="ECO:0000259" key="8">
    <source>
        <dbReference type="PROSITE" id="PS52029"/>
    </source>
</evidence>
<feature type="non-terminal residue" evidence="9">
    <location>
        <position position="1"/>
    </location>
</feature>
<dbReference type="GO" id="GO:0008360">
    <property type="term" value="P:regulation of cell shape"/>
    <property type="evidence" value="ECO:0007669"/>
    <property type="project" value="UniProtKB-UniRule"/>
</dbReference>
<comment type="pathway">
    <text evidence="1 6">Cell wall biogenesis; peptidoglycan biosynthesis.</text>
</comment>
<accession>A0A372JH09</accession>
<feature type="domain" description="L,D-TPase catalytic" evidence="8">
    <location>
        <begin position="113"/>
        <end position="231"/>
    </location>
</feature>
<protein>
    <submittedName>
        <fullName evidence="9">Murein L,D-transpeptidase</fullName>
    </submittedName>
</protein>
<evidence type="ECO:0000313" key="9">
    <source>
        <dbReference type="EMBL" id="RFU39293.1"/>
    </source>
</evidence>
<dbReference type="SUPFAM" id="SSF141523">
    <property type="entry name" value="L,D-transpeptidase catalytic domain-like"/>
    <property type="match status" value="1"/>
</dbReference>
<dbReference type="PROSITE" id="PS52029">
    <property type="entry name" value="LD_TPASE"/>
    <property type="match status" value="1"/>
</dbReference>
<evidence type="ECO:0000256" key="1">
    <source>
        <dbReference type="ARBA" id="ARBA00004752"/>
    </source>
</evidence>
<feature type="region of interest" description="Disordered" evidence="7">
    <location>
        <begin position="1"/>
        <end position="40"/>
    </location>
</feature>
<dbReference type="PANTHER" id="PTHR30582">
    <property type="entry name" value="L,D-TRANSPEPTIDASE"/>
    <property type="match status" value="1"/>
</dbReference>
<dbReference type="AlphaFoldDB" id="A0A372JH09"/>
<comment type="caution">
    <text evidence="9">The sequence shown here is derived from an EMBL/GenBank/DDBJ whole genome shotgun (WGS) entry which is preliminary data.</text>
</comment>
<dbReference type="RefSeq" id="WP_147341296.1">
    <property type="nucleotide sequence ID" value="NZ_QURH01000440.1"/>
</dbReference>
<dbReference type="EMBL" id="QURH01000440">
    <property type="protein sequence ID" value="RFU39293.1"/>
    <property type="molecule type" value="Genomic_DNA"/>
</dbReference>
<sequence>EDAAGAAGRPGRGADAPEATTFTTLHGAPADPAPAAGTTGLVVHPDAARPVLDRPGGRPVAVLPPTELGGPTWVPAVEADGDWLRVLLPSRPNGATGWITTRGGGLRTARTPYVIKVDVARRDLSLLKDGRRIGHWTVAVGGPSTPTPPGRTFVMASLAPAKRTPSPVVLPLGTHSATLDTFGGGPGTVALHGWPDASVFGRPVTHGCVRVPPAALRELAKVPLGTVVHLA</sequence>
<dbReference type="CDD" id="cd16913">
    <property type="entry name" value="YkuD_like"/>
    <property type="match status" value="1"/>
</dbReference>
<feature type="active site" description="Proton donor/acceptor" evidence="6">
    <location>
        <position position="192"/>
    </location>
</feature>
<dbReference type="InterPro" id="IPR038063">
    <property type="entry name" value="Transpep_catalytic_dom"/>
</dbReference>
<keyword evidence="10" id="KW-1185">Reference proteome</keyword>
<evidence type="ECO:0000256" key="5">
    <source>
        <dbReference type="ARBA" id="ARBA00023316"/>
    </source>
</evidence>
<organism evidence="9 10">
    <name type="scientific">Actinomadura logoneensis</name>
    <dbReference type="NCBI Taxonomy" id="2293572"/>
    <lineage>
        <taxon>Bacteria</taxon>
        <taxon>Bacillati</taxon>
        <taxon>Actinomycetota</taxon>
        <taxon>Actinomycetes</taxon>
        <taxon>Streptosporangiales</taxon>
        <taxon>Thermomonosporaceae</taxon>
        <taxon>Actinomadura</taxon>
    </lineage>
</organism>
<evidence type="ECO:0000256" key="4">
    <source>
        <dbReference type="ARBA" id="ARBA00022984"/>
    </source>
</evidence>
<evidence type="ECO:0000256" key="6">
    <source>
        <dbReference type="PROSITE-ProRule" id="PRU01373"/>
    </source>
</evidence>
<dbReference type="Gene3D" id="2.40.440.10">
    <property type="entry name" value="L,D-transpeptidase catalytic domain-like"/>
    <property type="match status" value="1"/>
</dbReference>